<dbReference type="RefSeq" id="WP_182124415.1">
    <property type="nucleotide sequence ID" value="NZ_JACGLS010000002.1"/>
</dbReference>
<comment type="caution">
    <text evidence="4">The sequence shown here is derived from an EMBL/GenBank/DDBJ whole genome shotgun (WGS) entry which is preliminary data.</text>
</comment>
<feature type="domain" description="Peptidase M56" evidence="3">
    <location>
        <begin position="152"/>
        <end position="250"/>
    </location>
</feature>
<evidence type="ECO:0000313" key="4">
    <source>
        <dbReference type="EMBL" id="MBA6155903.1"/>
    </source>
</evidence>
<keyword evidence="1" id="KW-0472">Membrane</keyword>
<dbReference type="InterPro" id="IPR008756">
    <property type="entry name" value="Peptidase_M56"/>
</dbReference>
<reference evidence="4 5" key="1">
    <citation type="submission" date="2020-07" db="EMBL/GenBank/DDBJ databases">
        <title>Bacterium isolated from marine sediment.</title>
        <authorList>
            <person name="Shang D."/>
            <person name="Du Z.-J."/>
        </authorList>
    </citation>
    <scope>NUCLEOTIDE SEQUENCE [LARGE SCALE GENOMIC DNA]</scope>
    <source>
        <strain evidence="4 5">S7007</strain>
    </source>
</reference>
<keyword evidence="5" id="KW-1185">Reference proteome</keyword>
<dbReference type="GO" id="GO:0055085">
    <property type="term" value="P:transmembrane transport"/>
    <property type="evidence" value="ECO:0007669"/>
    <property type="project" value="InterPro"/>
</dbReference>
<organism evidence="4 5">
    <name type="scientific">Tenacibaculum pelagium</name>
    <dbReference type="NCBI Taxonomy" id="2759527"/>
    <lineage>
        <taxon>Bacteria</taxon>
        <taxon>Pseudomonadati</taxon>
        <taxon>Bacteroidota</taxon>
        <taxon>Flavobacteriia</taxon>
        <taxon>Flavobacteriales</taxon>
        <taxon>Flavobacteriaceae</taxon>
        <taxon>Tenacibaculum</taxon>
    </lineage>
</organism>
<protein>
    <submittedName>
        <fullName evidence="4">Energy transducer TonB</fullName>
    </submittedName>
</protein>
<dbReference type="CDD" id="cd07341">
    <property type="entry name" value="M56_BlaR1_MecR1_like"/>
    <property type="match status" value="1"/>
</dbReference>
<dbReference type="InterPro" id="IPR052173">
    <property type="entry name" value="Beta-lactam_resp_regulator"/>
</dbReference>
<gene>
    <name evidence="4" type="ORF">H3Z83_05130</name>
</gene>
<dbReference type="SUPFAM" id="SSF74653">
    <property type="entry name" value="TolA/TonB C-terminal domain"/>
    <property type="match status" value="1"/>
</dbReference>
<evidence type="ECO:0000259" key="3">
    <source>
        <dbReference type="Pfam" id="PF05569"/>
    </source>
</evidence>
<dbReference type="EMBL" id="JACGLS010000002">
    <property type="protein sequence ID" value="MBA6155903.1"/>
    <property type="molecule type" value="Genomic_DNA"/>
</dbReference>
<dbReference type="Pfam" id="PF03544">
    <property type="entry name" value="TonB_C"/>
    <property type="match status" value="1"/>
</dbReference>
<sequence length="505" mass="58712">MINYIIQVILFQALFVAVYDFFLSKETFFTKNRWYLLSTAVISFILPLLKIPTIQKAVPIEYTILLPEVVLSPQKVIEQAAWYQSIDYLDVLFWLVSLLFLVVFMIKLQRIIRLIFKYGSEKRSSYKLVLLPQGSKAFSFFNYIFLGKGIPAEKQEKIIQHELVHSQQKHTFDLLFFEFLRIIMWFNPMVYVYQNRISLVHEYISDAIVSKSTPKENYINNLLSDIFQVESISFINQFYKHSLIKKRIIMMTKKKSKEIKQLKYLLLIPLLASMVLYTSCNNNEDVKSSEKEIVTIYNNKKGSLTSVKGKEESYLDFYYGDAKADLGKELSIKELSEDEKEEFMKINDKLNSSKVASMMKLKIFSGFKGRKIIAHFFDFSKVKKENYKEGEYAPFATLDKHPTFPGCEEGNKKCFNQSMIKFIQENFDGKLANTLGLEPGKKRIYVQFRIDKEGKVIDIKARAPHPSLKEHAMEVASKLPIMKPGEKDGKVVKTGYTLPITFNVE</sequence>
<feature type="transmembrane region" description="Helical" evidence="1">
    <location>
        <begin position="6"/>
        <end position="22"/>
    </location>
</feature>
<keyword evidence="1" id="KW-0812">Transmembrane</keyword>
<dbReference type="PANTHER" id="PTHR34978">
    <property type="entry name" value="POSSIBLE SENSOR-TRANSDUCER PROTEIN BLAR"/>
    <property type="match status" value="1"/>
</dbReference>
<dbReference type="Gene3D" id="3.30.1150.10">
    <property type="match status" value="1"/>
</dbReference>
<accession>A0A839ALC3</accession>
<proteinExistence type="predicted"/>
<name>A0A839ALC3_9FLAO</name>
<dbReference type="Pfam" id="PF05569">
    <property type="entry name" value="Peptidase_M56"/>
    <property type="match status" value="1"/>
</dbReference>
<keyword evidence="1" id="KW-1133">Transmembrane helix</keyword>
<dbReference type="InterPro" id="IPR037682">
    <property type="entry name" value="TonB_C"/>
</dbReference>
<dbReference type="AlphaFoldDB" id="A0A839ALC3"/>
<feature type="domain" description="TonB C-terminal" evidence="2">
    <location>
        <begin position="445"/>
        <end position="503"/>
    </location>
</feature>
<evidence type="ECO:0000259" key="2">
    <source>
        <dbReference type="Pfam" id="PF03544"/>
    </source>
</evidence>
<dbReference type="PANTHER" id="PTHR34978:SF3">
    <property type="entry name" value="SLR0241 PROTEIN"/>
    <property type="match status" value="1"/>
</dbReference>
<evidence type="ECO:0000313" key="5">
    <source>
        <dbReference type="Proteomes" id="UP000563906"/>
    </source>
</evidence>
<dbReference type="Proteomes" id="UP000563906">
    <property type="component" value="Unassembled WGS sequence"/>
</dbReference>
<evidence type="ECO:0000256" key="1">
    <source>
        <dbReference type="SAM" id="Phobius"/>
    </source>
</evidence>
<feature type="transmembrane region" description="Helical" evidence="1">
    <location>
        <begin position="91"/>
        <end position="108"/>
    </location>
</feature>